<organism evidence="2 3">
    <name type="scientific">Stephania japonica</name>
    <dbReference type="NCBI Taxonomy" id="461633"/>
    <lineage>
        <taxon>Eukaryota</taxon>
        <taxon>Viridiplantae</taxon>
        <taxon>Streptophyta</taxon>
        <taxon>Embryophyta</taxon>
        <taxon>Tracheophyta</taxon>
        <taxon>Spermatophyta</taxon>
        <taxon>Magnoliopsida</taxon>
        <taxon>Ranunculales</taxon>
        <taxon>Menispermaceae</taxon>
        <taxon>Menispermoideae</taxon>
        <taxon>Cissampelideae</taxon>
        <taxon>Stephania</taxon>
    </lineage>
</organism>
<feature type="compositionally biased region" description="Acidic residues" evidence="1">
    <location>
        <begin position="131"/>
        <end position="149"/>
    </location>
</feature>
<sequence length="228" mass="24958">MVVLICGLGIKMMMDQLIRGPGFMPPPQARPPMALNLIDPSPNSSKKVRKQIDYYFSNSDEDSKAPFPGFDGSFIMAPRPMDKKWAVKVGSATSTRELVNLRTRAFSEGTIKSIKSEWGRSGIRSSSLDADLCEESSESVSDENSSEEGADSKTDLPKDGTDDEDSSGSSKGIPDGDQDVDLDKENKDWLGEPVHSNSDPLPPDKSLKELEDQHDPILSKQVVVEEQP</sequence>
<feature type="compositionally biased region" description="Basic and acidic residues" evidence="1">
    <location>
        <begin position="181"/>
        <end position="190"/>
    </location>
</feature>
<feature type="region of interest" description="Disordered" evidence="1">
    <location>
        <begin position="124"/>
        <end position="228"/>
    </location>
</feature>
<proteinExistence type="predicted"/>
<dbReference type="EMBL" id="JBBNAE010000001">
    <property type="protein sequence ID" value="KAK9153212.1"/>
    <property type="molecule type" value="Genomic_DNA"/>
</dbReference>
<evidence type="ECO:0000313" key="3">
    <source>
        <dbReference type="Proteomes" id="UP001417504"/>
    </source>
</evidence>
<reference evidence="2 3" key="1">
    <citation type="submission" date="2024-01" db="EMBL/GenBank/DDBJ databases">
        <title>Genome assemblies of Stephania.</title>
        <authorList>
            <person name="Yang L."/>
        </authorList>
    </citation>
    <scope>NUCLEOTIDE SEQUENCE [LARGE SCALE GENOMIC DNA]</scope>
    <source>
        <strain evidence="2">QJT</strain>
        <tissue evidence="2">Leaf</tissue>
    </source>
</reference>
<comment type="caution">
    <text evidence="2">The sequence shown here is derived from an EMBL/GenBank/DDBJ whole genome shotgun (WGS) entry which is preliminary data.</text>
</comment>
<protein>
    <submittedName>
        <fullName evidence="2">Uncharacterized protein</fullName>
    </submittedName>
</protein>
<name>A0AAP0KKY4_9MAGN</name>
<feature type="compositionally biased region" description="Basic and acidic residues" evidence="1">
    <location>
        <begin position="205"/>
        <end position="217"/>
    </location>
</feature>
<evidence type="ECO:0000256" key="1">
    <source>
        <dbReference type="SAM" id="MobiDB-lite"/>
    </source>
</evidence>
<evidence type="ECO:0000313" key="2">
    <source>
        <dbReference type="EMBL" id="KAK9153212.1"/>
    </source>
</evidence>
<gene>
    <name evidence="2" type="ORF">Sjap_000692</name>
</gene>
<dbReference type="Proteomes" id="UP001417504">
    <property type="component" value="Unassembled WGS sequence"/>
</dbReference>
<feature type="compositionally biased region" description="Basic and acidic residues" evidence="1">
    <location>
        <begin position="150"/>
        <end position="160"/>
    </location>
</feature>
<dbReference type="AlphaFoldDB" id="A0AAP0KKY4"/>
<keyword evidence="3" id="KW-1185">Reference proteome</keyword>
<accession>A0AAP0KKY4</accession>